<dbReference type="AlphaFoldDB" id="A0A6B3LZZ4"/>
<sequence length="487" mass="55226">MTLVATLVIVIYSFCLAFIFCYSLVQLHLTWLYLTRTKQPLKPTIALQEWPTVTVQLPVYNERYVIERLLDAVTALEYPAEKLQIQILDDSTDDTSNLIVEKLKALAYTGINIDHIRRSDRTGFKAGALQHGLQTATGEYIAIFDADFTPFPDFLKQTIVAFTQPEIGVVQTRWGHLNRNYSLLTRLQAFGLDAHFTIEQQGRNNGNYFINFNGTAGVWRKTCIVDAGGWHADTLTEDLDLSYRAQLRGWQFVYQQHTETPAELPAAMSALKSQQYRWTKGAAETARKHLKNVLTSSKTIVPKLHATFHLLNSGVFVCVLLTALLSVPILYIKQAIPQLSWLYNLGVLLIGSMLSLTGFYWIASGVSGKRSIKHFIPDFLLFLSMSMGMALHTSVAVLEGYLGRKTPFVRTPKYNIVQAQDSWRKNRYTLPGIGLLSWVEGLLVLYFLWGIWLGWHFQDYGLLPFHSMLALGFGLVFCYSIIHNRKA</sequence>
<keyword evidence="2" id="KW-0328">Glycosyltransferase</keyword>
<evidence type="ECO:0000256" key="2">
    <source>
        <dbReference type="ARBA" id="ARBA00022676"/>
    </source>
</evidence>
<evidence type="ECO:0000256" key="8">
    <source>
        <dbReference type="ARBA" id="ARBA00023316"/>
    </source>
</evidence>
<evidence type="ECO:0000256" key="6">
    <source>
        <dbReference type="ARBA" id="ARBA00023034"/>
    </source>
</evidence>
<keyword evidence="5 9" id="KW-1133">Transmembrane helix</keyword>
<evidence type="ECO:0000256" key="3">
    <source>
        <dbReference type="ARBA" id="ARBA00022679"/>
    </source>
</evidence>
<keyword evidence="4 9" id="KW-0812">Transmembrane</keyword>
<organism evidence="10 11">
    <name type="scientific">Pontibacter burrus</name>
    <dbReference type="NCBI Taxonomy" id="2704466"/>
    <lineage>
        <taxon>Bacteria</taxon>
        <taxon>Pseudomonadati</taxon>
        <taxon>Bacteroidota</taxon>
        <taxon>Cytophagia</taxon>
        <taxon>Cytophagales</taxon>
        <taxon>Hymenobacteraceae</taxon>
        <taxon>Pontibacter</taxon>
    </lineage>
</organism>
<dbReference type="GO" id="GO:0071555">
    <property type="term" value="P:cell wall organization"/>
    <property type="evidence" value="ECO:0007669"/>
    <property type="project" value="UniProtKB-KW"/>
</dbReference>
<evidence type="ECO:0000313" key="11">
    <source>
        <dbReference type="Proteomes" id="UP000474777"/>
    </source>
</evidence>
<keyword evidence="6" id="KW-0333">Golgi apparatus</keyword>
<feature type="transmembrane region" description="Helical" evidence="9">
    <location>
        <begin position="461"/>
        <end position="482"/>
    </location>
</feature>
<keyword evidence="7 9" id="KW-0472">Membrane</keyword>
<name>A0A6B3LZZ4_9BACT</name>
<comment type="caution">
    <text evidence="10">The sequence shown here is derived from an EMBL/GenBank/DDBJ whole genome shotgun (WGS) entry which is preliminary data.</text>
</comment>
<evidence type="ECO:0000256" key="4">
    <source>
        <dbReference type="ARBA" id="ARBA00022692"/>
    </source>
</evidence>
<protein>
    <submittedName>
        <fullName evidence="10">Glycosyltransferase</fullName>
    </submittedName>
</protein>
<accession>A0A6B3LZZ4</accession>
<dbReference type="Pfam" id="PF13641">
    <property type="entry name" value="Glyco_tranf_2_3"/>
    <property type="match status" value="1"/>
</dbReference>
<dbReference type="RefSeq" id="WP_163916237.1">
    <property type="nucleotide sequence ID" value="NZ_JAAGWD010000008.1"/>
</dbReference>
<dbReference type="PANTHER" id="PTHR32044:SF80">
    <property type="entry name" value="XYLOGLUCAN GLYCOSYLTRANSFERASE 2-RELATED"/>
    <property type="match status" value="1"/>
</dbReference>
<evidence type="ECO:0000256" key="7">
    <source>
        <dbReference type="ARBA" id="ARBA00023136"/>
    </source>
</evidence>
<feature type="transmembrane region" description="Helical" evidence="9">
    <location>
        <begin position="7"/>
        <end position="34"/>
    </location>
</feature>
<gene>
    <name evidence="10" type="ORF">GXP69_16175</name>
</gene>
<dbReference type="FunFam" id="3.90.550.10:FF:000057">
    <property type="entry name" value="Glycosyltransferase-like protein, family 2"/>
    <property type="match status" value="1"/>
</dbReference>
<dbReference type="InterPro" id="IPR029044">
    <property type="entry name" value="Nucleotide-diphossugar_trans"/>
</dbReference>
<dbReference type="SUPFAM" id="SSF53448">
    <property type="entry name" value="Nucleotide-diphospho-sugar transferases"/>
    <property type="match status" value="1"/>
</dbReference>
<feature type="transmembrane region" description="Helical" evidence="9">
    <location>
        <begin position="341"/>
        <end position="363"/>
    </location>
</feature>
<dbReference type="PANTHER" id="PTHR32044">
    <property type="entry name" value="GLUCOMANNAN 4-BETA-MANNOSYLTRANSFERASE 9"/>
    <property type="match status" value="1"/>
</dbReference>
<dbReference type="Proteomes" id="UP000474777">
    <property type="component" value="Unassembled WGS sequence"/>
</dbReference>
<comment type="subcellular location">
    <subcellularLocation>
        <location evidence="1">Golgi apparatus membrane</location>
        <topology evidence="1">Multi-pass membrane protein</topology>
    </subcellularLocation>
</comment>
<feature type="transmembrane region" description="Helical" evidence="9">
    <location>
        <begin position="433"/>
        <end position="455"/>
    </location>
</feature>
<dbReference type="EMBL" id="JAAGWD010000008">
    <property type="protein sequence ID" value="NEM99238.1"/>
    <property type="molecule type" value="Genomic_DNA"/>
</dbReference>
<feature type="transmembrane region" description="Helical" evidence="9">
    <location>
        <begin position="375"/>
        <end position="398"/>
    </location>
</feature>
<evidence type="ECO:0000256" key="9">
    <source>
        <dbReference type="SAM" id="Phobius"/>
    </source>
</evidence>
<dbReference type="Gene3D" id="3.90.550.10">
    <property type="entry name" value="Spore Coat Polysaccharide Biosynthesis Protein SpsA, Chain A"/>
    <property type="match status" value="1"/>
</dbReference>
<reference evidence="10 11" key="1">
    <citation type="submission" date="2020-02" db="EMBL/GenBank/DDBJ databases">
        <authorList>
            <person name="Kim M.K."/>
        </authorList>
    </citation>
    <scope>NUCLEOTIDE SEQUENCE [LARGE SCALE GENOMIC DNA]</scope>
    <source>
        <strain evidence="10 11">BT327</strain>
    </source>
</reference>
<feature type="transmembrane region" description="Helical" evidence="9">
    <location>
        <begin position="310"/>
        <end position="332"/>
    </location>
</feature>
<dbReference type="GO" id="GO:0016757">
    <property type="term" value="F:glycosyltransferase activity"/>
    <property type="evidence" value="ECO:0007669"/>
    <property type="project" value="UniProtKB-KW"/>
</dbReference>
<evidence type="ECO:0000313" key="10">
    <source>
        <dbReference type="EMBL" id="NEM99238.1"/>
    </source>
</evidence>
<evidence type="ECO:0000256" key="5">
    <source>
        <dbReference type="ARBA" id="ARBA00022989"/>
    </source>
</evidence>
<keyword evidence="8" id="KW-0961">Cell wall biogenesis/degradation</keyword>
<dbReference type="CDD" id="cd06437">
    <property type="entry name" value="CESA_CaSu_A2"/>
    <property type="match status" value="1"/>
</dbReference>
<evidence type="ECO:0000256" key="1">
    <source>
        <dbReference type="ARBA" id="ARBA00004653"/>
    </source>
</evidence>
<keyword evidence="3 10" id="KW-0808">Transferase</keyword>
<proteinExistence type="predicted"/>
<keyword evidence="11" id="KW-1185">Reference proteome</keyword>